<dbReference type="KEGG" id="msw:MSSIT_3953"/>
<name>A0A0E3PBH6_9EURY</name>
<dbReference type="Gene3D" id="3.40.50.300">
    <property type="entry name" value="P-loop containing nucleotide triphosphate hydrolases"/>
    <property type="match status" value="1"/>
</dbReference>
<dbReference type="InterPro" id="IPR020588">
    <property type="entry name" value="RecA_ATP-bd"/>
</dbReference>
<organism evidence="12 13">
    <name type="scientific">Methanosarcina siciliae T4/M</name>
    <dbReference type="NCBI Taxonomy" id="1434120"/>
    <lineage>
        <taxon>Archaea</taxon>
        <taxon>Methanobacteriati</taxon>
        <taxon>Methanobacteriota</taxon>
        <taxon>Stenosarchaea group</taxon>
        <taxon>Methanomicrobia</taxon>
        <taxon>Methanosarcinales</taxon>
        <taxon>Methanosarcinaceae</taxon>
        <taxon>Methanosarcina</taxon>
    </lineage>
</organism>
<evidence type="ECO:0000256" key="8">
    <source>
        <dbReference type="ARBA" id="ARBA00024641"/>
    </source>
</evidence>
<dbReference type="EMBL" id="CP009506">
    <property type="protein sequence ID" value="AKB30672.1"/>
    <property type="molecule type" value="Genomic_DNA"/>
</dbReference>
<dbReference type="GO" id="GO:0140664">
    <property type="term" value="F:ATP-dependent DNA damage sensor activity"/>
    <property type="evidence" value="ECO:0007669"/>
    <property type="project" value="InterPro"/>
</dbReference>
<dbReference type="PROSITE" id="PS50162">
    <property type="entry name" value="RECA_2"/>
    <property type="match status" value="1"/>
</dbReference>
<dbReference type="GO" id="GO:0006310">
    <property type="term" value="P:DNA recombination"/>
    <property type="evidence" value="ECO:0007669"/>
    <property type="project" value="UniProtKB-UniRule"/>
</dbReference>
<keyword evidence="4 9" id="KW-0227">DNA damage</keyword>
<dbReference type="InterPro" id="IPR011939">
    <property type="entry name" value="DNA_repair_and_recomb_RadB"/>
</dbReference>
<evidence type="ECO:0000256" key="4">
    <source>
        <dbReference type="ARBA" id="ARBA00022763"/>
    </source>
</evidence>
<dbReference type="PIRSF" id="PIRSF005856">
    <property type="entry name" value="Rad51"/>
    <property type="match status" value="1"/>
</dbReference>
<reference evidence="12 13" key="1">
    <citation type="submission" date="2014-07" db="EMBL/GenBank/DDBJ databases">
        <title>Methanogenic archaea and the global carbon cycle.</title>
        <authorList>
            <person name="Henriksen J.R."/>
            <person name="Luke J."/>
            <person name="Reinhart S."/>
            <person name="Benedict M.N."/>
            <person name="Youngblut N.D."/>
            <person name="Metcalf M.E."/>
            <person name="Whitaker R.J."/>
            <person name="Metcalf W.W."/>
        </authorList>
    </citation>
    <scope>NUCLEOTIDE SEQUENCE [LARGE SCALE GENOMIC DNA]</scope>
    <source>
        <strain evidence="12 13">T4/M</strain>
    </source>
</reference>
<evidence type="ECO:0000313" key="12">
    <source>
        <dbReference type="EMBL" id="AKB30672.1"/>
    </source>
</evidence>
<evidence type="ECO:0000256" key="7">
    <source>
        <dbReference type="ARBA" id="ARBA00023172"/>
    </source>
</evidence>
<dbReference type="GO" id="GO:0006281">
    <property type="term" value="P:DNA repair"/>
    <property type="evidence" value="ECO:0007669"/>
    <property type="project" value="UniProtKB-UniRule"/>
</dbReference>
<keyword evidence="13" id="KW-1185">Reference proteome</keyword>
<dbReference type="Pfam" id="PF08423">
    <property type="entry name" value="Rad51"/>
    <property type="match status" value="1"/>
</dbReference>
<comment type="similarity">
    <text evidence="1 9">Belongs to the eukaryotic RecA-like protein family. RadB subfamily.</text>
</comment>
<dbReference type="InterPro" id="IPR003593">
    <property type="entry name" value="AAA+_ATPase"/>
</dbReference>
<evidence type="ECO:0000313" key="13">
    <source>
        <dbReference type="Proteomes" id="UP000033111"/>
    </source>
</evidence>
<evidence type="ECO:0000256" key="9">
    <source>
        <dbReference type="HAMAP-Rule" id="MF_00350"/>
    </source>
</evidence>
<evidence type="ECO:0000256" key="1">
    <source>
        <dbReference type="ARBA" id="ARBA00006876"/>
    </source>
</evidence>
<dbReference type="InterPro" id="IPR027417">
    <property type="entry name" value="P-loop_NTPase"/>
</dbReference>
<dbReference type="PANTHER" id="PTHR22942">
    <property type="entry name" value="RECA/RAD51/RADA DNA STRAND-PAIRING FAMILY MEMBER"/>
    <property type="match status" value="1"/>
</dbReference>
<proteinExistence type="inferred from homology"/>
<evidence type="ECO:0000259" key="11">
    <source>
        <dbReference type="PROSITE" id="PS50162"/>
    </source>
</evidence>
<dbReference type="SUPFAM" id="SSF52540">
    <property type="entry name" value="P-loop containing nucleoside triphosphate hydrolases"/>
    <property type="match status" value="1"/>
</dbReference>
<keyword evidence="5 9" id="KW-0067">ATP-binding</keyword>
<dbReference type="RefSeq" id="WP_331456174.1">
    <property type="nucleotide sequence ID" value="NZ_CP009506.1"/>
</dbReference>
<dbReference type="GO" id="GO:0005524">
    <property type="term" value="F:ATP binding"/>
    <property type="evidence" value="ECO:0007669"/>
    <property type="project" value="UniProtKB-UniRule"/>
</dbReference>
<evidence type="ECO:0000256" key="6">
    <source>
        <dbReference type="ARBA" id="ARBA00023125"/>
    </source>
</evidence>
<gene>
    <name evidence="9" type="primary">radB</name>
    <name evidence="12" type="ORF">MSSIT_3953</name>
</gene>
<dbReference type="SMART" id="SM00382">
    <property type="entry name" value="AAA"/>
    <property type="match status" value="1"/>
</dbReference>
<dbReference type="AlphaFoldDB" id="A0A0E3PBH6"/>
<dbReference type="PATRIC" id="fig|1434120.4.peg.5116"/>
<evidence type="ECO:0000256" key="10">
    <source>
        <dbReference type="PIRNR" id="PIRNR005856"/>
    </source>
</evidence>
<dbReference type="GO" id="GO:0003684">
    <property type="term" value="F:damaged DNA binding"/>
    <property type="evidence" value="ECO:0007669"/>
    <property type="project" value="UniProtKB-UniRule"/>
</dbReference>
<comment type="function">
    <text evidence="8 9">Involved in DNA repair and in homologous recombination. May regulate the cleavage reactions of the branch-structured DNA. Has a very weak ATPase activity that is not stimulated by DNA. Binds DNA but does not promote DNA strands exchange.</text>
</comment>
<keyword evidence="7 9" id="KW-0233">DNA recombination</keyword>
<dbReference type="HOGENOM" id="CLU_041732_2_0_2"/>
<protein>
    <recommendedName>
        <fullName evidence="2 9">DNA repair and recombination protein RadB</fullName>
    </recommendedName>
</protein>
<evidence type="ECO:0000256" key="2">
    <source>
        <dbReference type="ARBA" id="ARBA00018143"/>
    </source>
</evidence>
<accession>A0A0E3PBH6</accession>
<dbReference type="GeneID" id="24862911"/>
<dbReference type="PRINTS" id="PR01874">
    <property type="entry name" value="DNAREPAIRADA"/>
</dbReference>
<dbReference type="InterPro" id="IPR013632">
    <property type="entry name" value="Rad51_C"/>
</dbReference>
<dbReference type="InterPro" id="IPR016467">
    <property type="entry name" value="DNA_recomb/repair_RecA-like"/>
</dbReference>
<evidence type="ECO:0000256" key="5">
    <source>
        <dbReference type="ARBA" id="ARBA00022840"/>
    </source>
</evidence>
<dbReference type="NCBIfam" id="TIGR02237">
    <property type="entry name" value="recomb_radB"/>
    <property type="match status" value="1"/>
</dbReference>
<sequence>MRNPPSFKVKAENSAFVSTSFAFQAFKPFILKEGKKYEKSIISLISHTSVKCKERCHTIEKLLSSGCKPLDELLGGGFELGIVTQVFGAAGTGKTNICIQLAVECVKRGQKVIFIDTEGLSPVRFKQIAGENAKEIAGSIIIYEPLSFEEQYSAVREVERIAGENVGLVILDSATSYYRFELEDEDTGIKSRRELANQIGFLHALARKYGFAAVITNQVYSDIIGGGVRPLGGSSLEHISKTILRLEKTGEGTRRAVLYKHRSRPEGSSAEFTITAEGIR</sequence>
<dbReference type="PANTHER" id="PTHR22942:SF47">
    <property type="entry name" value="DNA REPAIR AND RECOMBINATION PROTEIN RADB"/>
    <property type="match status" value="1"/>
</dbReference>
<dbReference type="CDD" id="cd01394">
    <property type="entry name" value="archRadB"/>
    <property type="match status" value="1"/>
</dbReference>
<comment type="function">
    <text evidence="10">Involved in DNA repair and in homologous recombination. Binds and assemble on single-stranded DNA to form a nucleoprotein filament. Hydrolyzes ATP in a ssDNA-dependent manner and promotes DNA strand exchange between homologous DNA molecules.</text>
</comment>
<evidence type="ECO:0000256" key="3">
    <source>
        <dbReference type="ARBA" id="ARBA00022741"/>
    </source>
</evidence>
<dbReference type="HAMAP" id="MF_00350">
    <property type="entry name" value="RadB"/>
    <property type="match status" value="1"/>
</dbReference>
<keyword evidence="3 9" id="KW-0547">Nucleotide-binding</keyword>
<feature type="domain" description="RecA family profile 1" evidence="11">
    <location>
        <begin position="59"/>
        <end position="219"/>
    </location>
</feature>
<dbReference type="Proteomes" id="UP000033111">
    <property type="component" value="Chromosome"/>
</dbReference>
<keyword evidence="6 9" id="KW-0238">DNA-binding</keyword>